<reference evidence="4" key="1">
    <citation type="submission" date="2023-06" db="EMBL/GenBank/DDBJ databases">
        <title>Genome-scale phylogeny and comparative genomics of the fungal order Sordariales.</title>
        <authorList>
            <consortium name="Lawrence Berkeley National Laboratory"/>
            <person name="Hensen N."/>
            <person name="Bonometti L."/>
            <person name="Westerberg I."/>
            <person name="Brannstrom I.O."/>
            <person name="Guillou S."/>
            <person name="Cros-Aarteil S."/>
            <person name="Calhoun S."/>
            <person name="Haridas S."/>
            <person name="Kuo A."/>
            <person name="Mondo S."/>
            <person name="Pangilinan J."/>
            <person name="Riley R."/>
            <person name="Labutti K."/>
            <person name="Andreopoulos B."/>
            <person name="Lipzen A."/>
            <person name="Chen C."/>
            <person name="Yanf M."/>
            <person name="Daum C."/>
            <person name="Ng V."/>
            <person name="Clum A."/>
            <person name="Steindorff A."/>
            <person name="Ohm R."/>
            <person name="Martin F."/>
            <person name="Silar P."/>
            <person name="Natvig D."/>
            <person name="Lalanne C."/>
            <person name="Gautier V."/>
            <person name="Ament-Velasquez S.L."/>
            <person name="Kruys A."/>
            <person name="Hutchinson M.I."/>
            <person name="Powell A.J."/>
            <person name="Barry K."/>
            <person name="Miller A.N."/>
            <person name="Grigoriev I.V."/>
            <person name="Debuchy R."/>
            <person name="Gladieux P."/>
            <person name="Thoren M.H."/>
            <person name="Johannesson H."/>
        </authorList>
    </citation>
    <scope>NUCLEOTIDE SEQUENCE</scope>
    <source>
        <strain evidence="4">SMH2532-1</strain>
    </source>
</reference>
<dbReference type="InterPro" id="IPR050091">
    <property type="entry name" value="PKS_NRPS_Biosynth_Enz"/>
</dbReference>
<sequence length="150" mass="16409">MAAMQPKIAGTWNLNSAFLDAPPLDIFWLASSTVTAVDQPGQGSYKAGCVFLESFCQYRHSLGLPASVLSICPIEDVGFVAENAFAKRNTIAQGNYMLGEREFPECVEASLLGQWLHQQSQFEGGQGDMWQSKGHIIMHGSTVQLRSSPR</sequence>
<protein>
    <submittedName>
        <fullName evidence="4">KR domain-containing protein</fullName>
    </submittedName>
</protein>
<evidence type="ECO:0000259" key="3">
    <source>
        <dbReference type="Pfam" id="PF08659"/>
    </source>
</evidence>
<comment type="caution">
    <text evidence="4">The sequence shown here is derived from an EMBL/GenBank/DDBJ whole genome shotgun (WGS) entry which is preliminary data.</text>
</comment>
<evidence type="ECO:0000256" key="2">
    <source>
        <dbReference type="ARBA" id="ARBA00022553"/>
    </source>
</evidence>
<dbReference type="PANTHER" id="PTHR43775:SF46">
    <property type="entry name" value="FUMIGERMIN SYNTHASE"/>
    <property type="match status" value="1"/>
</dbReference>
<gene>
    <name evidence="4" type="ORF">B0T16DRAFT_503360</name>
</gene>
<name>A0AA39YEG0_9PEZI</name>
<dbReference type="AlphaFoldDB" id="A0AA39YEG0"/>
<dbReference type="GO" id="GO:0044550">
    <property type="term" value="P:secondary metabolite biosynthetic process"/>
    <property type="evidence" value="ECO:0007669"/>
    <property type="project" value="TreeGrafter"/>
</dbReference>
<keyword evidence="5" id="KW-1185">Reference proteome</keyword>
<keyword evidence="2" id="KW-0597">Phosphoprotein</keyword>
<dbReference type="Gene3D" id="3.40.50.720">
    <property type="entry name" value="NAD(P)-binding Rossmann-like Domain"/>
    <property type="match status" value="1"/>
</dbReference>
<dbReference type="InterPro" id="IPR036291">
    <property type="entry name" value="NAD(P)-bd_dom_sf"/>
</dbReference>
<dbReference type="Proteomes" id="UP001174936">
    <property type="component" value="Unassembled WGS sequence"/>
</dbReference>
<dbReference type="Pfam" id="PF08659">
    <property type="entry name" value="KR"/>
    <property type="match status" value="1"/>
</dbReference>
<dbReference type="GO" id="GO:0006633">
    <property type="term" value="P:fatty acid biosynthetic process"/>
    <property type="evidence" value="ECO:0007669"/>
    <property type="project" value="TreeGrafter"/>
</dbReference>
<dbReference type="GO" id="GO:0004312">
    <property type="term" value="F:fatty acid synthase activity"/>
    <property type="evidence" value="ECO:0007669"/>
    <property type="project" value="TreeGrafter"/>
</dbReference>
<evidence type="ECO:0000313" key="4">
    <source>
        <dbReference type="EMBL" id="KAK0651152.1"/>
    </source>
</evidence>
<evidence type="ECO:0000256" key="1">
    <source>
        <dbReference type="ARBA" id="ARBA00022450"/>
    </source>
</evidence>
<keyword evidence="1" id="KW-0596">Phosphopantetheine</keyword>
<dbReference type="SUPFAM" id="SSF51735">
    <property type="entry name" value="NAD(P)-binding Rossmann-fold domains"/>
    <property type="match status" value="1"/>
</dbReference>
<feature type="domain" description="Ketoreductase (KR)" evidence="3">
    <location>
        <begin position="3"/>
        <end position="75"/>
    </location>
</feature>
<evidence type="ECO:0000313" key="5">
    <source>
        <dbReference type="Proteomes" id="UP001174936"/>
    </source>
</evidence>
<dbReference type="EMBL" id="JAULSV010000002">
    <property type="protein sequence ID" value="KAK0651152.1"/>
    <property type="molecule type" value="Genomic_DNA"/>
</dbReference>
<accession>A0AA39YEG0</accession>
<proteinExistence type="predicted"/>
<dbReference type="PANTHER" id="PTHR43775">
    <property type="entry name" value="FATTY ACID SYNTHASE"/>
    <property type="match status" value="1"/>
</dbReference>
<organism evidence="4 5">
    <name type="scientific">Cercophora newfieldiana</name>
    <dbReference type="NCBI Taxonomy" id="92897"/>
    <lineage>
        <taxon>Eukaryota</taxon>
        <taxon>Fungi</taxon>
        <taxon>Dikarya</taxon>
        <taxon>Ascomycota</taxon>
        <taxon>Pezizomycotina</taxon>
        <taxon>Sordariomycetes</taxon>
        <taxon>Sordariomycetidae</taxon>
        <taxon>Sordariales</taxon>
        <taxon>Lasiosphaeriaceae</taxon>
        <taxon>Cercophora</taxon>
    </lineage>
</organism>
<dbReference type="InterPro" id="IPR013968">
    <property type="entry name" value="PKS_KR"/>
</dbReference>